<evidence type="ECO:0000256" key="2">
    <source>
        <dbReference type="ARBA" id="ARBA00022679"/>
    </source>
</evidence>
<dbReference type="GO" id="GO:0016757">
    <property type="term" value="F:glycosyltransferase activity"/>
    <property type="evidence" value="ECO:0007669"/>
    <property type="project" value="UniProtKB-KW"/>
</dbReference>
<dbReference type="PANTHER" id="PTHR45947">
    <property type="entry name" value="SULFOQUINOVOSYL TRANSFERASE SQD2"/>
    <property type="match status" value="1"/>
</dbReference>
<dbReference type="Gene3D" id="3.40.50.2000">
    <property type="entry name" value="Glycogen Phosphorylase B"/>
    <property type="match status" value="2"/>
</dbReference>
<gene>
    <name evidence="6" type="ORF">FDO65_09710</name>
</gene>
<keyword evidence="1" id="KW-0328">Glycosyltransferase</keyword>
<evidence type="ECO:0000313" key="7">
    <source>
        <dbReference type="Proteomes" id="UP000306985"/>
    </source>
</evidence>
<dbReference type="OrthoDB" id="9787111at2"/>
<dbReference type="GO" id="GO:1901137">
    <property type="term" value="P:carbohydrate derivative biosynthetic process"/>
    <property type="evidence" value="ECO:0007669"/>
    <property type="project" value="UniProtKB-ARBA"/>
</dbReference>
<dbReference type="Proteomes" id="UP000306985">
    <property type="component" value="Unassembled WGS sequence"/>
</dbReference>
<feature type="region of interest" description="Disordered" evidence="3">
    <location>
        <begin position="36"/>
        <end position="79"/>
    </location>
</feature>
<keyword evidence="2 6" id="KW-0808">Transferase</keyword>
<dbReference type="EMBL" id="SZZH01000001">
    <property type="protein sequence ID" value="TKV61797.1"/>
    <property type="molecule type" value="Genomic_DNA"/>
</dbReference>
<dbReference type="SUPFAM" id="SSF53756">
    <property type="entry name" value="UDP-Glycosyltransferase/glycogen phosphorylase"/>
    <property type="match status" value="1"/>
</dbReference>
<dbReference type="Pfam" id="PF00534">
    <property type="entry name" value="Glycos_transf_1"/>
    <property type="match status" value="1"/>
</dbReference>
<evidence type="ECO:0000256" key="1">
    <source>
        <dbReference type="ARBA" id="ARBA00022676"/>
    </source>
</evidence>
<dbReference type="InterPro" id="IPR001296">
    <property type="entry name" value="Glyco_trans_1"/>
</dbReference>
<protein>
    <submittedName>
        <fullName evidence="6">Glycosyltransferase</fullName>
    </submittedName>
</protein>
<proteinExistence type="predicted"/>
<accession>A0A4U6QMB2</accession>
<feature type="compositionally biased region" description="Basic and acidic residues" evidence="3">
    <location>
        <begin position="59"/>
        <end position="73"/>
    </location>
</feature>
<dbReference type="InterPro" id="IPR028098">
    <property type="entry name" value="Glyco_trans_4-like_N"/>
</dbReference>
<organism evidence="6 7">
    <name type="scientific">Nakamurella flava</name>
    <dbReference type="NCBI Taxonomy" id="2576308"/>
    <lineage>
        <taxon>Bacteria</taxon>
        <taxon>Bacillati</taxon>
        <taxon>Actinomycetota</taxon>
        <taxon>Actinomycetes</taxon>
        <taxon>Nakamurellales</taxon>
        <taxon>Nakamurellaceae</taxon>
        <taxon>Nakamurella</taxon>
    </lineage>
</organism>
<dbReference type="PANTHER" id="PTHR45947:SF3">
    <property type="entry name" value="SULFOQUINOVOSYL TRANSFERASE SQD2"/>
    <property type="match status" value="1"/>
</dbReference>
<name>A0A4U6QMB2_9ACTN</name>
<evidence type="ECO:0000259" key="4">
    <source>
        <dbReference type="Pfam" id="PF00534"/>
    </source>
</evidence>
<keyword evidence="7" id="KW-1185">Reference proteome</keyword>
<dbReference type="InterPro" id="IPR050194">
    <property type="entry name" value="Glycosyltransferase_grp1"/>
</dbReference>
<comment type="caution">
    <text evidence="6">The sequence shown here is derived from an EMBL/GenBank/DDBJ whole genome shotgun (WGS) entry which is preliminary data.</text>
</comment>
<evidence type="ECO:0000256" key="3">
    <source>
        <dbReference type="SAM" id="MobiDB-lite"/>
    </source>
</evidence>
<feature type="domain" description="Glycosyltransferase subfamily 4-like N-terminal" evidence="5">
    <location>
        <begin position="97"/>
        <end position="246"/>
    </location>
</feature>
<feature type="domain" description="Glycosyl transferase family 1" evidence="4">
    <location>
        <begin position="258"/>
        <end position="402"/>
    </location>
</feature>
<dbReference type="Pfam" id="PF13439">
    <property type="entry name" value="Glyco_transf_4"/>
    <property type="match status" value="1"/>
</dbReference>
<reference evidence="6 7" key="1">
    <citation type="submission" date="2019-05" db="EMBL/GenBank/DDBJ databases">
        <title>Nakamurella sp. N5BH11, whole genome shotgun sequence.</title>
        <authorList>
            <person name="Tuo L."/>
        </authorList>
    </citation>
    <scope>NUCLEOTIDE SEQUENCE [LARGE SCALE GENOMIC DNA]</scope>
    <source>
        <strain evidence="6 7">N5BH11</strain>
    </source>
</reference>
<evidence type="ECO:0000313" key="6">
    <source>
        <dbReference type="EMBL" id="TKV61797.1"/>
    </source>
</evidence>
<dbReference type="AlphaFoldDB" id="A0A4U6QMB2"/>
<dbReference type="RefSeq" id="WP_137449102.1">
    <property type="nucleotide sequence ID" value="NZ_SZZH01000001.1"/>
</dbReference>
<sequence>MTKRTRSGQGRRAGRLLGTVATGLALAMVSGLPSGRSVDPATGLVGDRRLPLQRRSHGRGSEPRRHDVAERTSRPGPAADAGGLRILIVTSEAPPVVSGISRTIEHLQKGLTDLGHHVDIVSRADYPAFIRQEVRLSSIGLFWPTLRRRFAAYDVINLHGPVPTMSEVVFLLRSTLHRAQQPTVVYTHHSDLAIAAVQPLCRVYNGIARTLAHRADAVVVSSQAYQRKLHRNGGAPVRLIPWGVDLRGRVGQARSAQAGPLKVLFVGQFRVYKGINVLLDAVAGQDGIELTMVGSGPMKDEVTERVRREGLTNVTLAGRLSDDDLEEAYQRADVIVLPSLTTAEAYGLVLAEGMAAGCVPVASALPGVVEVAAETGIVCPPGDVAALRSAFTGLRDDRHRLATLSQRSLDRSARFSVRSMAQSYAHEFVTAAESAGRRRAGHALPARWSTPAHLLDELLDRIGADEATLTLLCRDGRVQHGQTWAADGSSRRQAAPLARLAGGLSEPVVVRATDTTAGEPTLARLAAALPAGVTSALLVPLRRARGVVSVVQVMTHEGSGRVLDRRDLAACLQVLDLHYDSELLAVPGYSPVIDRRVERGGRHAADEARSA</sequence>
<evidence type="ECO:0000259" key="5">
    <source>
        <dbReference type="Pfam" id="PF13439"/>
    </source>
</evidence>